<accession>E6QHY4</accession>
<reference evidence="1" key="1">
    <citation type="submission" date="2009-10" db="EMBL/GenBank/DDBJ databases">
        <title>Diversity of trophic interactions inside an arsenic-rich microbial ecosystem.</title>
        <authorList>
            <person name="Bertin P.N."/>
            <person name="Heinrich-Salmeron A."/>
            <person name="Pelletier E."/>
            <person name="Goulhen-Chollet F."/>
            <person name="Arsene-Ploetze F."/>
            <person name="Gallien S."/>
            <person name="Calteau A."/>
            <person name="Vallenet D."/>
            <person name="Casiot C."/>
            <person name="Chane-Woon-Ming B."/>
            <person name="Giloteaux L."/>
            <person name="Barakat M."/>
            <person name="Bonnefoy V."/>
            <person name="Bruneel O."/>
            <person name="Chandler M."/>
            <person name="Cleiss J."/>
            <person name="Duran R."/>
            <person name="Elbaz-Poulichet F."/>
            <person name="Fonknechten N."/>
            <person name="Lauga B."/>
            <person name="Mornico D."/>
            <person name="Ortet P."/>
            <person name="Schaeffer C."/>
            <person name="Siguier P."/>
            <person name="Alexander Thil Smith A."/>
            <person name="Van Dorsselaer A."/>
            <person name="Weissenbach J."/>
            <person name="Medigue C."/>
            <person name="Le Paslier D."/>
        </authorList>
    </citation>
    <scope>NUCLEOTIDE SEQUENCE</scope>
</reference>
<organism evidence="1">
    <name type="scientific">mine drainage metagenome</name>
    <dbReference type="NCBI Taxonomy" id="410659"/>
    <lineage>
        <taxon>unclassified sequences</taxon>
        <taxon>metagenomes</taxon>
        <taxon>ecological metagenomes</taxon>
    </lineage>
</organism>
<dbReference type="AlphaFoldDB" id="E6QHY4"/>
<proteinExistence type="predicted"/>
<comment type="caution">
    <text evidence="1">The sequence shown here is derived from an EMBL/GenBank/DDBJ whole genome shotgun (WGS) entry which is preliminary data.</text>
</comment>
<gene>
    <name evidence="1" type="ORF">CARN6_0125</name>
</gene>
<dbReference type="EMBL" id="CABQ01000027">
    <property type="protein sequence ID" value="CBI06849.1"/>
    <property type="molecule type" value="Genomic_DNA"/>
</dbReference>
<evidence type="ECO:0000313" key="1">
    <source>
        <dbReference type="EMBL" id="CBI06849.1"/>
    </source>
</evidence>
<name>E6QHY4_9ZZZZ</name>
<protein>
    <submittedName>
        <fullName evidence="1">Uncharacterized protein</fullName>
    </submittedName>
</protein>
<sequence length="30" mass="3049">MLTWAIALAAKARGPAESVPELLLGLGAMP</sequence>